<name>D3BGJ2_HETP5</name>
<gene>
    <name evidence="1" type="ORF">PPL_07644</name>
</gene>
<keyword evidence="2" id="KW-1185">Reference proteome</keyword>
<dbReference type="Proteomes" id="UP000001396">
    <property type="component" value="Unassembled WGS sequence"/>
</dbReference>
<proteinExistence type="predicted"/>
<reference evidence="1 2" key="1">
    <citation type="journal article" date="2011" name="Genome Res.">
        <title>Phylogeny-wide analysis of social amoeba genomes highlights ancient origins for complex intercellular communication.</title>
        <authorList>
            <person name="Heidel A.J."/>
            <person name="Lawal H.M."/>
            <person name="Felder M."/>
            <person name="Schilde C."/>
            <person name="Helps N.R."/>
            <person name="Tunggal B."/>
            <person name="Rivero F."/>
            <person name="John U."/>
            <person name="Schleicher M."/>
            <person name="Eichinger L."/>
            <person name="Platzer M."/>
            <person name="Noegel A.A."/>
            <person name="Schaap P."/>
            <person name="Gloeckner G."/>
        </authorList>
    </citation>
    <scope>NUCLEOTIDE SEQUENCE [LARGE SCALE GENOMIC DNA]</scope>
    <source>
        <strain evidence="2">ATCC 26659 / Pp 5 / PN500</strain>
    </source>
</reference>
<comment type="caution">
    <text evidence="1">The sequence shown here is derived from an EMBL/GenBank/DDBJ whole genome shotgun (WGS) entry which is preliminary data.</text>
</comment>
<dbReference type="EMBL" id="ADBJ01000035">
    <property type="protein sequence ID" value="EFA79226.1"/>
    <property type="molecule type" value="Genomic_DNA"/>
</dbReference>
<dbReference type="AlphaFoldDB" id="D3BGJ2"/>
<dbReference type="InParanoid" id="D3BGJ2"/>
<protein>
    <submittedName>
        <fullName evidence="1">Uncharacterized protein</fullName>
    </submittedName>
</protein>
<sequence>MNSLIDCQRLYQMMSLSNITIFRGCTTVKRLVLLQSENTQITNIPFGTEELYINCEQENTTAKIQFNFNNAIPSSVRELGINTIVMLNPRIVPSSVESFVHWSNERIFNFPAHLIPDSIQDFTCYSVCIPLKIKNIYISTKNKCSIRKLDEQYYLMVGHPIQRFIATIFHKSEIVKHTLMERIQSPK</sequence>
<accession>D3BGJ2</accession>
<evidence type="ECO:0000313" key="2">
    <source>
        <dbReference type="Proteomes" id="UP000001396"/>
    </source>
</evidence>
<evidence type="ECO:0000313" key="1">
    <source>
        <dbReference type="EMBL" id="EFA79226.1"/>
    </source>
</evidence>
<dbReference type="GeneID" id="31363125"/>
<organism evidence="1 2">
    <name type="scientific">Heterostelium pallidum (strain ATCC 26659 / Pp 5 / PN500)</name>
    <name type="common">Cellular slime mold</name>
    <name type="synonym">Polysphondylium pallidum</name>
    <dbReference type="NCBI Taxonomy" id="670386"/>
    <lineage>
        <taxon>Eukaryota</taxon>
        <taxon>Amoebozoa</taxon>
        <taxon>Evosea</taxon>
        <taxon>Eumycetozoa</taxon>
        <taxon>Dictyostelia</taxon>
        <taxon>Acytosteliales</taxon>
        <taxon>Acytosteliaceae</taxon>
        <taxon>Heterostelium</taxon>
    </lineage>
</organism>
<dbReference type="RefSeq" id="XP_020431347.1">
    <property type="nucleotide sequence ID" value="XM_020578478.1"/>
</dbReference>